<evidence type="ECO:0000256" key="2">
    <source>
        <dbReference type="ARBA" id="ARBA00022448"/>
    </source>
</evidence>
<dbReference type="AlphaFoldDB" id="A0A017H5S7"/>
<sequence>MRKKHGIIMALLCMLVFVLTACGGEKATTAPAEKDTLVVADGASPKTLDPRATNDNVSARVMVQIYDTLVEQDENTQIQPGLAESWEQVDDVTTVFHLRKGVKFHNGEELKASDVKFSIDAMKVSPQTSEIIEPLKEVVVLDDYTVKVITEFPFAPLLNHLAHPAASIVNEKAVKEAGESYGQHPVGTGPYKFVDWQSGDKVTLEANEEYWKGVTPIKHLEYKNIVEITNRTIGLETGEIDIAYDIDGLDKIKIAEDPKLNLVEDLTLSMTYLGFNLKKAPFDNLKVRQAIAYAIDQQPIIDTVYQGAAAPANSIIGPNVFAHSDKGIKYQQDLEKAKILLAEAGYKDGFKTEIWINDNPTRRDIAVIVQDQLKQIGIDAEIKTLEWGAYLDGTARGDHQMYILGWGTVTADPDYGINNLVSSKTLGAAGNRSFYSNPKIDELLQKGRAEINPEARKAIYEEIQVILQEELPMFYIIYPKKAVGMQKYIEGFKFDPADHHRLYGISFKAE</sequence>
<evidence type="ECO:0000313" key="5">
    <source>
        <dbReference type="EMBL" id="KID48767.1"/>
    </source>
</evidence>
<proteinExistence type="inferred from homology"/>
<dbReference type="Proteomes" id="UP000031184">
    <property type="component" value="Unassembled WGS sequence"/>
</dbReference>
<dbReference type="InterPro" id="IPR000914">
    <property type="entry name" value="SBP_5_dom"/>
</dbReference>
<dbReference type="GO" id="GO:1904680">
    <property type="term" value="F:peptide transmembrane transporter activity"/>
    <property type="evidence" value="ECO:0007669"/>
    <property type="project" value="TreeGrafter"/>
</dbReference>
<dbReference type="Pfam" id="PF00496">
    <property type="entry name" value="SBP_bac_5"/>
    <property type="match status" value="1"/>
</dbReference>
<dbReference type="InterPro" id="IPR030678">
    <property type="entry name" value="Peptide/Ni-bd"/>
</dbReference>
<dbReference type="GO" id="GO:0015833">
    <property type="term" value="P:peptide transport"/>
    <property type="evidence" value="ECO:0007669"/>
    <property type="project" value="TreeGrafter"/>
</dbReference>
<dbReference type="RefSeq" id="WP_035916034.1">
    <property type="nucleotide sequence ID" value="NZ_AOJP01000004.1"/>
</dbReference>
<dbReference type="PROSITE" id="PS51257">
    <property type="entry name" value="PROKAR_LIPOPROTEIN"/>
    <property type="match status" value="1"/>
</dbReference>
<evidence type="ECO:0000259" key="4">
    <source>
        <dbReference type="Pfam" id="PF00496"/>
    </source>
</evidence>
<evidence type="ECO:0000256" key="3">
    <source>
        <dbReference type="ARBA" id="ARBA00022729"/>
    </source>
</evidence>
<protein>
    <submittedName>
        <fullName evidence="5">Diguanylate phosphodiesterase</fullName>
    </submittedName>
</protein>
<dbReference type="CDD" id="cd08499">
    <property type="entry name" value="PBP2_Ylib_like"/>
    <property type="match status" value="1"/>
</dbReference>
<dbReference type="GO" id="GO:0043190">
    <property type="term" value="C:ATP-binding cassette (ABC) transporter complex"/>
    <property type="evidence" value="ECO:0007669"/>
    <property type="project" value="InterPro"/>
</dbReference>
<keyword evidence="2" id="KW-0813">Transport</keyword>
<dbReference type="EMBL" id="AUZI01000021">
    <property type="protein sequence ID" value="KID48767.1"/>
    <property type="molecule type" value="Genomic_DNA"/>
</dbReference>
<dbReference type="Gene3D" id="3.10.105.10">
    <property type="entry name" value="Dipeptide-binding Protein, Domain 3"/>
    <property type="match status" value="1"/>
</dbReference>
<gene>
    <name evidence="5" type="ORF">C095_08500</name>
</gene>
<dbReference type="InterPro" id="IPR039424">
    <property type="entry name" value="SBP_5"/>
</dbReference>
<evidence type="ECO:0000313" key="6">
    <source>
        <dbReference type="Proteomes" id="UP000031184"/>
    </source>
</evidence>
<dbReference type="PATRIC" id="fig|1226633.4.peg.1716"/>
<dbReference type="PANTHER" id="PTHR30290">
    <property type="entry name" value="PERIPLASMIC BINDING COMPONENT OF ABC TRANSPORTER"/>
    <property type="match status" value="1"/>
</dbReference>
<feature type="domain" description="Solute-binding protein family 5" evidence="4">
    <location>
        <begin position="77"/>
        <end position="424"/>
    </location>
</feature>
<dbReference type="PIRSF" id="PIRSF002741">
    <property type="entry name" value="MppA"/>
    <property type="match status" value="1"/>
</dbReference>
<accession>A0A017H5S7</accession>
<dbReference type="Gene3D" id="3.40.190.10">
    <property type="entry name" value="Periplasmic binding protein-like II"/>
    <property type="match status" value="1"/>
</dbReference>
<evidence type="ECO:0000256" key="1">
    <source>
        <dbReference type="ARBA" id="ARBA00005695"/>
    </source>
</evidence>
<dbReference type="GO" id="GO:0042597">
    <property type="term" value="C:periplasmic space"/>
    <property type="evidence" value="ECO:0007669"/>
    <property type="project" value="UniProtKB-ARBA"/>
</dbReference>
<comment type="similarity">
    <text evidence="1">Belongs to the bacterial solute-binding protein 5 family.</text>
</comment>
<organism evidence="5 6">
    <name type="scientific">Fusobacterium necrophorum subsp. funduliforme B35</name>
    <dbReference type="NCBI Taxonomy" id="1226633"/>
    <lineage>
        <taxon>Bacteria</taxon>
        <taxon>Fusobacteriati</taxon>
        <taxon>Fusobacteriota</taxon>
        <taxon>Fusobacteriia</taxon>
        <taxon>Fusobacteriales</taxon>
        <taxon>Fusobacteriaceae</taxon>
        <taxon>Fusobacterium</taxon>
    </lineage>
</organism>
<reference evidence="5 6" key="1">
    <citation type="submission" date="2013-08" db="EMBL/GenBank/DDBJ databases">
        <title>An opportunistic ruminal bacterium that causes liver abscesses in cattle.</title>
        <authorList>
            <person name="Benahmed F.H."/>
            <person name="Rasmussen M."/>
            <person name="Harbottle H."/>
            <person name="Soppet D."/>
            <person name="Nagaraja T.G."/>
            <person name="Davidson M."/>
        </authorList>
    </citation>
    <scope>NUCLEOTIDE SEQUENCE [LARGE SCALE GENOMIC DNA]</scope>
    <source>
        <strain evidence="5 6">B35</strain>
    </source>
</reference>
<comment type="caution">
    <text evidence="5">The sequence shown here is derived from an EMBL/GenBank/DDBJ whole genome shotgun (WGS) entry which is preliminary data.</text>
</comment>
<keyword evidence="3" id="KW-0732">Signal</keyword>
<dbReference type="SUPFAM" id="SSF53850">
    <property type="entry name" value="Periplasmic binding protein-like II"/>
    <property type="match status" value="1"/>
</dbReference>
<dbReference type="OrthoDB" id="89095at2"/>
<dbReference type="Gene3D" id="3.90.76.10">
    <property type="entry name" value="Dipeptide-binding Protein, Domain 1"/>
    <property type="match status" value="1"/>
</dbReference>
<dbReference type="PANTHER" id="PTHR30290:SF9">
    <property type="entry name" value="OLIGOPEPTIDE-BINDING PROTEIN APPA"/>
    <property type="match status" value="1"/>
</dbReference>
<name>A0A017H5S7_9FUSO</name>